<keyword evidence="3" id="KW-0902">Two-component regulatory system</keyword>
<dbReference type="PANTHER" id="PTHR24421">
    <property type="entry name" value="NITRATE/NITRITE SENSOR PROTEIN NARX-RELATED"/>
    <property type="match status" value="1"/>
</dbReference>
<feature type="region of interest" description="Disordered" evidence="4">
    <location>
        <begin position="325"/>
        <end position="354"/>
    </location>
</feature>
<evidence type="ECO:0000313" key="8">
    <source>
        <dbReference type="Proteomes" id="UP001165041"/>
    </source>
</evidence>
<feature type="compositionally biased region" description="Low complexity" evidence="4">
    <location>
        <begin position="327"/>
        <end position="346"/>
    </location>
</feature>
<dbReference type="Gene3D" id="1.20.5.1930">
    <property type="match status" value="1"/>
</dbReference>
<organism evidence="7 8">
    <name type="scientific">Kitasatospora phosalacinea</name>
    <dbReference type="NCBI Taxonomy" id="2065"/>
    <lineage>
        <taxon>Bacteria</taxon>
        <taxon>Bacillati</taxon>
        <taxon>Actinomycetota</taxon>
        <taxon>Actinomycetes</taxon>
        <taxon>Kitasatosporales</taxon>
        <taxon>Streptomycetaceae</taxon>
        <taxon>Kitasatospora</taxon>
    </lineage>
</organism>
<keyword evidence="2" id="KW-0418">Kinase</keyword>
<keyword evidence="5" id="KW-0472">Membrane</keyword>
<dbReference type="InterPro" id="IPR036890">
    <property type="entry name" value="HATPase_C_sf"/>
</dbReference>
<dbReference type="InterPro" id="IPR011712">
    <property type="entry name" value="Sig_transdc_His_kin_sub3_dim/P"/>
</dbReference>
<sequence>MPWPESGPGGRTLAPRTAVVVTVLVFLGYTGVALAYVLAQHPGPLRLAGAAALLAVLLVLQLAHSFPGQVPALGRRWPLTLALQAAVTYLPVEFYGRLWIGMPSFLAASLLLLLPPAAGWAGFAAVVVASNLMMQWIGDGTGDAFYISVATVTNGLVVYGLSRLTDLVAEVHRSRAELAAVAVARERLRFARDLHDLLGYSLSAITLKCELAYRLVPEQAAPARQELADVLRTSRQALADVRAVARGYREMSLGAEAEGARAMLAALGVRASVRVAAGPLPPRVETVLATVLREGLTNMLRHSGVERCEISAVCDGRTVRFRLANDGAPLPGRPAEPGGAGAPDTAGGAGGASAAGAAGGSGIGNLAARVRELGGTLTAGPREPGWFVLEAVIDLDAAGGDDRRTPAPAAAGA</sequence>
<name>A0A9W6Q5S0_9ACTN</name>
<dbReference type="GO" id="GO:0000155">
    <property type="term" value="F:phosphorelay sensor kinase activity"/>
    <property type="evidence" value="ECO:0007669"/>
    <property type="project" value="InterPro"/>
</dbReference>
<dbReference type="AlphaFoldDB" id="A0A9W6Q5S0"/>
<evidence type="ECO:0000259" key="6">
    <source>
        <dbReference type="Pfam" id="PF07730"/>
    </source>
</evidence>
<accession>A0A9W6Q5S0</accession>
<reference evidence="7" key="1">
    <citation type="submission" date="2023-02" db="EMBL/GenBank/DDBJ databases">
        <title>Kitasatospora phosalacinea NBRC 14627.</title>
        <authorList>
            <person name="Ichikawa N."/>
            <person name="Sato H."/>
            <person name="Tonouchi N."/>
        </authorList>
    </citation>
    <scope>NUCLEOTIDE SEQUENCE</scope>
    <source>
        <strain evidence="7">NBRC 14627</strain>
    </source>
</reference>
<feature type="transmembrane region" description="Helical" evidence="5">
    <location>
        <begin position="45"/>
        <end position="63"/>
    </location>
</feature>
<dbReference type="Proteomes" id="UP001165041">
    <property type="component" value="Unassembled WGS sequence"/>
</dbReference>
<gene>
    <name evidence="7" type="ORF">Kpho02_15800</name>
</gene>
<feature type="transmembrane region" description="Helical" evidence="5">
    <location>
        <begin position="144"/>
        <end position="165"/>
    </location>
</feature>
<evidence type="ECO:0000313" key="7">
    <source>
        <dbReference type="EMBL" id="GLW69281.1"/>
    </source>
</evidence>
<keyword evidence="5" id="KW-0812">Transmembrane</keyword>
<dbReference type="PANTHER" id="PTHR24421:SF63">
    <property type="entry name" value="SENSOR HISTIDINE KINASE DESK"/>
    <property type="match status" value="1"/>
</dbReference>
<feature type="domain" description="Signal transduction histidine kinase subgroup 3 dimerisation and phosphoacceptor" evidence="6">
    <location>
        <begin position="186"/>
        <end position="252"/>
    </location>
</feature>
<dbReference type="GO" id="GO:0046983">
    <property type="term" value="F:protein dimerization activity"/>
    <property type="evidence" value="ECO:0007669"/>
    <property type="project" value="InterPro"/>
</dbReference>
<dbReference type="Gene3D" id="3.30.565.10">
    <property type="entry name" value="Histidine kinase-like ATPase, C-terminal domain"/>
    <property type="match status" value="1"/>
</dbReference>
<dbReference type="InterPro" id="IPR050482">
    <property type="entry name" value="Sensor_HK_TwoCompSys"/>
</dbReference>
<evidence type="ECO:0000256" key="2">
    <source>
        <dbReference type="ARBA" id="ARBA00022777"/>
    </source>
</evidence>
<dbReference type="GO" id="GO:0016020">
    <property type="term" value="C:membrane"/>
    <property type="evidence" value="ECO:0007669"/>
    <property type="project" value="InterPro"/>
</dbReference>
<evidence type="ECO:0000256" key="1">
    <source>
        <dbReference type="ARBA" id="ARBA00022679"/>
    </source>
</evidence>
<evidence type="ECO:0000256" key="5">
    <source>
        <dbReference type="SAM" id="Phobius"/>
    </source>
</evidence>
<proteinExistence type="predicted"/>
<keyword evidence="5" id="KW-1133">Transmembrane helix</keyword>
<evidence type="ECO:0000256" key="3">
    <source>
        <dbReference type="ARBA" id="ARBA00023012"/>
    </source>
</evidence>
<feature type="transmembrane region" description="Helical" evidence="5">
    <location>
        <begin position="20"/>
        <end position="38"/>
    </location>
</feature>
<dbReference type="Pfam" id="PF07730">
    <property type="entry name" value="HisKA_3"/>
    <property type="match status" value="1"/>
</dbReference>
<comment type="caution">
    <text evidence="7">The sequence shown here is derived from an EMBL/GenBank/DDBJ whole genome shotgun (WGS) entry which is preliminary data.</text>
</comment>
<protein>
    <recommendedName>
        <fullName evidence="6">Signal transduction histidine kinase subgroup 3 dimerisation and phosphoacceptor domain-containing protein</fullName>
    </recommendedName>
</protein>
<dbReference type="SUPFAM" id="SSF55874">
    <property type="entry name" value="ATPase domain of HSP90 chaperone/DNA topoisomerase II/histidine kinase"/>
    <property type="match status" value="1"/>
</dbReference>
<keyword evidence="1" id="KW-0808">Transferase</keyword>
<dbReference type="EMBL" id="BSSA01000003">
    <property type="protein sequence ID" value="GLW69281.1"/>
    <property type="molecule type" value="Genomic_DNA"/>
</dbReference>
<evidence type="ECO:0000256" key="4">
    <source>
        <dbReference type="SAM" id="MobiDB-lite"/>
    </source>
</evidence>